<dbReference type="OrthoDB" id="201054at2759"/>
<dbReference type="EMBL" id="BRXY01000373">
    <property type="protein sequence ID" value="GMH90565.1"/>
    <property type="molecule type" value="Genomic_DNA"/>
</dbReference>
<name>A0A9W7BQM8_9STRA</name>
<reference evidence="4" key="1">
    <citation type="journal article" date="2023" name="Commun. Biol.">
        <title>Genome analysis of Parmales, the sister group of diatoms, reveals the evolutionary specialization of diatoms from phago-mixotrophs to photoautotrophs.</title>
        <authorList>
            <person name="Ban H."/>
            <person name="Sato S."/>
            <person name="Yoshikawa S."/>
            <person name="Yamada K."/>
            <person name="Nakamura Y."/>
            <person name="Ichinomiya M."/>
            <person name="Sato N."/>
            <person name="Blanc-Mathieu R."/>
            <person name="Endo H."/>
            <person name="Kuwata A."/>
            <person name="Ogata H."/>
        </authorList>
    </citation>
    <scope>NUCLEOTIDE SEQUENCE [LARGE SCALE GENOMIC DNA]</scope>
    <source>
        <strain evidence="4">NIES 3701</strain>
    </source>
</reference>
<sequence>MEELDGEEMLAPRDLLWISETRFLLANFFSHSVTEFDFQGNFIGVFAEVTEPEGMAYITDLQQVAVTSYDTGLIYFFDLNAGKDDGHLQISDAASVVDLSSLSAAASDPMSLAYDTVNKEMLCATWHSKIVRFCVPGLPCTSNRQGIIAKDANHIEDIEFSPPSSSSGGARFMVSCTEDDAHYKFSVCECPIPDESLSGHSPYFLIDGCRRLILPEKHQYDIGNGYWDPGGLTIDHERGLLYVLDSSYSRVFVFTMSTLSYLGRLEDKSGYLSMPTELAVRPGIVPSLSSFNLTSGKTVVAGEQIDMALTLRDKLGDEIPAYELVSSSVEIASFSATVSGEIQIRDEEIDVSISASPAKLNFKTGVVGLNFTLYSMSTYQLRVFQRLTDTSLHELSNSPLDINVVAGATDILSSDIEVYRDDGEESTEVMAGKFTTVAFSPRDVYGNPSGMRGEEFMLDVYVDDGDAFVLYRSFPFIWSADYDYENDVAYNDDDGGDDDGDDDGDDEYDGYDDDEERRRGLSRLAPIDDDPEILAPYMVRFKAQTAEEHELNVRLRKETPKRNMKYVIDVIAGEIDVSSTPCWIENHLVQGGGEIAVLEFDSSTNDLSLVVRAEPEDRYGNSVFYTEEDLTIEIIMEDGDVASHILEPPNYDEIFVVNKGVAVSFEVAFYYDGEPMIDSMVQVNVKNVGTSTISTQALLVTVLSSIATIIVIFVCFRRFVSKSDTSTLKSEATEIKENIAAIGFDLFDVASDVINFTTLARHCAKYALFYQVFLGTAGISAIVVICINLKQIKQLMVTGNAIEDSEPCISLRKDLVKWKMGQIEGGNAAELETEKLKTTQTQNIQLKHRVTKMAVSGSLSTIRATVQSKKSNMLQILDERLELMREKLIIKRKLERAKVGIIVVFFEDLPLTLLNIFIMINGCDPDDEDSKVLPFFFLLTTVMTTFLGTRRFEYFLDIRTKNRRMIQIQELIEYKTEEATQFSESGYLGSDSNSNEGSKGV</sequence>
<feature type="region of interest" description="Disordered" evidence="1">
    <location>
        <begin position="489"/>
        <end position="525"/>
    </location>
</feature>
<keyword evidence="2" id="KW-0472">Membrane</keyword>
<feature type="compositionally biased region" description="Acidic residues" evidence="1">
    <location>
        <begin position="489"/>
        <end position="515"/>
    </location>
</feature>
<keyword evidence="4" id="KW-1185">Reference proteome</keyword>
<organism evidence="3 4">
    <name type="scientific">Triparma strigata</name>
    <dbReference type="NCBI Taxonomy" id="1606541"/>
    <lineage>
        <taxon>Eukaryota</taxon>
        <taxon>Sar</taxon>
        <taxon>Stramenopiles</taxon>
        <taxon>Ochrophyta</taxon>
        <taxon>Bolidophyceae</taxon>
        <taxon>Parmales</taxon>
        <taxon>Triparmaceae</taxon>
        <taxon>Triparma</taxon>
    </lineage>
</organism>
<evidence type="ECO:0000313" key="4">
    <source>
        <dbReference type="Proteomes" id="UP001165085"/>
    </source>
</evidence>
<gene>
    <name evidence="3" type="ORF">TrST_g9015</name>
</gene>
<proteinExistence type="predicted"/>
<dbReference type="SUPFAM" id="SSF50969">
    <property type="entry name" value="YVTN repeat-like/Quinoprotein amine dehydrogenase"/>
    <property type="match status" value="1"/>
</dbReference>
<feature type="transmembrane region" description="Helical" evidence="2">
    <location>
        <begin position="768"/>
        <end position="789"/>
    </location>
</feature>
<dbReference type="Proteomes" id="UP001165085">
    <property type="component" value="Unassembled WGS sequence"/>
</dbReference>
<evidence type="ECO:0000313" key="3">
    <source>
        <dbReference type="EMBL" id="GMH90565.1"/>
    </source>
</evidence>
<evidence type="ECO:0000256" key="2">
    <source>
        <dbReference type="SAM" id="Phobius"/>
    </source>
</evidence>
<feature type="transmembrane region" description="Helical" evidence="2">
    <location>
        <begin position="899"/>
        <end position="920"/>
    </location>
</feature>
<dbReference type="AlphaFoldDB" id="A0A9W7BQM8"/>
<keyword evidence="2" id="KW-0812">Transmembrane</keyword>
<evidence type="ECO:0000256" key="1">
    <source>
        <dbReference type="SAM" id="MobiDB-lite"/>
    </source>
</evidence>
<dbReference type="InterPro" id="IPR011044">
    <property type="entry name" value="Quino_amine_DH_bsu"/>
</dbReference>
<keyword evidence="2" id="KW-1133">Transmembrane helix</keyword>
<protein>
    <submittedName>
        <fullName evidence="3">Uncharacterized protein</fullName>
    </submittedName>
</protein>
<comment type="caution">
    <text evidence="3">The sequence shown here is derived from an EMBL/GenBank/DDBJ whole genome shotgun (WGS) entry which is preliminary data.</text>
</comment>
<feature type="transmembrane region" description="Helical" evidence="2">
    <location>
        <begin position="932"/>
        <end position="949"/>
    </location>
</feature>
<accession>A0A9W7BQM8</accession>